<dbReference type="EMBL" id="CP136600">
    <property type="protein sequence ID" value="WOH36555.1"/>
    <property type="molecule type" value="Genomic_DNA"/>
</dbReference>
<evidence type="ECO:0000313" key="2">
    <source>
        <dbReference type="EMBL" id="WOH36555.1"/>
    </source>
</evidence>
<keyword evidence="3" id="KW-1185">Reference proteome</keyword>
<reference evidence="2 3" key="1">
    <citation type="submission" date="2023-09" db="EMBL/GenBank/DDBJ databases">
        <authorList>
            <person name="Qi X."/>
        </authorList>
    </citation>
    <scope>NUCLEOTIDE SEQUENCE [LARGE SCALE GENOMIC DNA]</scope>
    <source>
        <strain evidence="2 3">S1-1</strain>
    </source>
</reference>
<organism evidence="2 3">
    <name type="scientific">Thalassotalea fonticola</name>
    <dbReference type="NCBI Taxonomy" id="3065649"/>
    <lineage>
        <taxon>Bacteria</taxon>
        <taxon>Pseudomonadati</taxon>
        <taxon>Pseudomonadota</taxon>
        <taxon>Gammaproteobacteria</taxon>
        <taxon>Alteromonadales</taxon>
        <taxon>Colwelliaceae</taxon>
        <taxon>Thalassotalea</taxon>
    </lineage>
</organism>
<gene>
    <name evidence="2" type="ORF">RI844_14410</name>
</gene>
<evidence type="ECO:0000256" key="1">
    <source>
        <dbReference type="SAM" id="SignalP"/>
    </source>
</evidence>
<accession>A0ABZ0GLF5</accession>
<feature type="signal peptide" evidence="1">
    <location>
        <begin position="1"/>
        <end position="18"/>
    </location>
</feature>
<feature type="chain" id="PRO_5047038596" description="DUF4864 domain-containing protein" evidence="1">
    <location>
        <begin position="19"/>
        <end position="130"/>
    </location>
</feature>
<protein>
    <recommendedName>
        <fullName evidence="4">DUF4864 domain-containing protein</fullName>
    </recommendedName>
</protein>
<keyword evidence="1" id="KW-0732">Signal</keyword>
<evidence type="ECO:0008006" key="4">
    <source>
        <dbReference type="Google" id="ProtNLM"/>
    </source>
</evidence>
<dbReference type="Proteomes" id="UP001301442">
    <property type="component" value="Chromosome"/>
</dbReference>
<dbReference type="RefSeq" id="WP_348395366.1">
    <property type="nucleotide sequence ID" value="NZ_CP136600.1"/>
</dbReference>
<evidence type="ECO:0000313" key="3">
    <source>
        <dbReference type="Proteomes" id="UP001301442"/>
    </source>
</evidence>
<sequence length="130" mass="15000">MLKVTMLFIVIFSSALHADEIENKHLDGAFGRILKIENDENNFTEKFSSTYIIMHKKLYGPNAYLSQFRCLDGVANESKAALLVSAINSTDNTRWTYLIKMAYEESQWQVISIGTYDKINFEKNKNSYLQ</sequence>
<name>A0ABZ0GLF5_9GAMM</name>
<proteinExistence type="predicted"/>